<proteinExistence type="predicted"/>
<protein>
    <submittedName>
        <fullName evidence="1">Uncharacterized protein</fullName>
    </submittedName>
</protein>
<sequence>MLALSLRLYFENPVGRILEHPDGYALVQYKADPRQLDHLQAFLTHAGRLLQLRSWHRLLGDQRLMAPFNDDERSWITDYWLDRKANEAHALYGAVLLPHDVFARLSVSQIMQEAKAASHDVSAISGAG</sequence>
<name>A0ABY4GC28_9BACT</name>
<reference evidence="1" key="1">
    <citation type="submission" date="2022-04" db="EMBL/GenBank/DDBJ databases">
        <title>Hymenobacter sp. isolated from the air.</title>
        <authorList>
            <person name="Won M."/>
            <person name="Lee C.-M."/>
            <person name="Woen H.-Y."/>
            <person name="Kwon S.-W."/>
        </authorList>
    </citation>
    <scope>NUCLEOTIDE SEQUENCE</scope>
    <source>
        <strain evidence="1">5420S-77</strain>
    </source>
</reference>
<accession>A0ABY4GC28</accession>
<dbReference type="EMBL" id="CP095061">
    <property type="protein sequence ID" value="UOQ68402.1"/>
    <property type="molecule type" value="Genomic_DNA"/>
</dbReference>
<organism evidence="1 2">
    <name type="scientific">Hymenobacter volaticus</name>
    <dbReference type="NCBI Taxonomy" id="2932254"/>
    <lineage>
        <taxon>Bacteria</taxon>
        <taxon>Pseudomonadati</taxon>
        <taxon>Bacteroidota</taxon>
        <taxon>Cytophagia</taxon>
        <taxon>Cytophagales</taxon>
        <taxon>Hymenobacteraceae</taxon>
        <taxon>Hymenobacter</taxon>
    </lineage>
</organism>
<dbReference type="Proteomes" id="UP000830401">
    <property type="component" value="Chromosome"/>
</dbReference>
<dbReference type="RefSeq" id="WP_245125505.1">
    <property type="nucleotide sequence ID" value="NZ_CP095061.1"/>
</dbReference>
<evidence type="ECO:0000313" key="2">
    <source>
        <dbReference type="Proteomes" id="UP000830401"/>
    </source>
</evidence>
<keyword evidence="2" id="KW-1185">Reference proteome</keyword>
<evidence type="ECO:0000313" key="1">
    <source>
        <dbReference type="EMBL" id="UOQ68402.1"/>
    </source>
</evidence>
<gene>
    <name evidence="1" type="ORF">MUN86_11455</name>
</gene>